<evidence type="ECO:0008006" key="3">
    <source>
        <dbReference type="Google" id="ProtNLM"/>
    </source>
</evidence>
<sequence>MPELKPIHAVLILVLIAIAALYVLGVGLGATGKSPSAIDPMEEARTLKARFLKPRPVKAEELATACSFTDGALAVPRAATCTVDVKASDTRSRSLGLTPRGASSVKVEWVPRGRPSVPATFNTLDEAKTLDVTQEGADLKVTCLVPVAPLPFCMLFLLPASGAKADGGS</sequence>
<protein>
    <recommendedName>
        <fullName evidence="3">Ig-like domain-containing protein</fullName>
    </recommendedName>
</protein>
<dbReference type="Proteomes" id="UP000662747">
    <property type="component" value="Chromosome"/>
</dbReference>
<accession>A0ABX7P004</accession>
<name>A0ABX7P004_9BACT</name>
<dbReference type="EMBL" id="CP071090">
    <property type="protein sequence ID" value="QSQ23062.1"/>
    <property type="molecule type" value="Genomic_DNA"/>
</dbReference>
<keyword evidence="2" id="KW-1185">Reference proteome</keyword>
<evidence type="ECO:0000313" key="1">
    <source>
        <dbReference type="EMBL" id="QSQ23062.1"/>
    </source>
</evidence>
<evidence type="ECO:0000313" key="2">
    <source>
        <dbReference type="Proteomes" id="UP000662747"/>
    </source>
</evidence>
<reference evidence="1 2" key="1">
    <citation type="submission" date="2021-02" db="EMBL/GenBank/DDBJ databases">
        <title>De Novo genome assembly of isolated myxobacteria.</title>
        <authorList>
            <person name="Stevens D.C."/>
        </authorList>
    </citation>
    <scope>NUCLEOTIDE SEQUENCE [LARGE SCALE GENOMIC DNA]</scope>
    <source>
        <strain evidence="2">SCPEA02</strain>
    </source>
</reference>
<organism evidence="1 2">
    <name type="scientific">Pyxidicoccus parkwayensis</name>
    <dbReference type="NCBI Taxonomy" id="2813578"/>
    <lineage>
        <taxon>Bacteria</taxon>
        <taxon>Pseudomonadati</taxon>
        <taxon>Myxococcota</taxon>
        <taxon>Myxococcia</taxon>
        <taxon>Myxococcales</taxon>
        <taxon>Cystobacterineae</taxon>
        <taxon>Myxococcaceae</taxon>
        <taxon>Pyxidicoccus</taxon>
    </lineage>
</organism>
<proteinExistence type="predicted"/>
<gene>
    <name evidence="1" type="ORF">JY651_49610</name>
</gene>
<dbReference type="RefSeq" id="WP_206724638.1">
    <property type="nucleotide sequence ID" value="NZ_CP071090.1"/>
</dbReference>